<keyword evidence="8" id="KW-0479">Metal-binding</keyword>
<dbReference type="GO" id="GO:0008173">
    <property type="term" value="F:RNA methyltransferase activity"/>
    <property type="evidence" value="ECO:0007669"/>
    <property type="project" value="InterPro"/>
</dbReference>
<keyword evidence="10" id="KW-0411">Iron-sulfur</keyword>
<dbReference type="InterPro" id="IPR007197">
    <property type="entry name" value="rSAM"/>
</dbReference>
<dbReference type="EMBL" id="DSBT01000117">
    <property type="protein sequence ID" value="HDP77342.1"/>
    <property type="molecule type" value="Genomic_DNA"/>
</dbReference>
<comment type="subcellular location">
    <subcellularLocation>
        <location evidence="2">Cytoplasm</location>
    </subcellularLocation>
</comment>
<dbReference type="SUPFAM" id="SSF102114">
    <property type="entry name" value="Radical SAM enzymes"/>
    <property type="match status" value="1"/>
</dbReference>
<evidence type="ECO:0000256" key="5">
    <source>
        <dbReference type="ARBA" id="ARBA00022603"/>
    </source>
</evidence>
<dbReference type="InterPro" id="IPR040072">
    <property type="entry name" value="Methyltransferase_A"/>
</dbReference>
<evidence type="ECO:0000259" key="11">
    <source>
        <dbReference type="PROSITE" id="PS51918"/>
    </source>
</evidence>
<gene>
    <name evidence="12" type="ORF">ENN47_03995</name>
</gene>
<dbReference type="PROSITE" id="PS51918">
    <property type="entry name" value="RADICAL_SAM"/>
    <property type="match status" value="1"/>
</dbReference>
<keyword evidence="9" id="KW-0408">Iron</keyword>
<dbReference type="SFLD" id="SFLDS00029">
    <property type="entry name" value="Radical_SAM"/>
    <property type="match status" value="1"/>
</dbReference>
<protein>
    <submittedName>
        <fullName evidence="12">Radical SAM protein</fullName>
    </submittedName>
</protein>
<evidence type="ECO:0000256" key="1">
    <source>
        <dbReference type="ARBA" id="ARBA00001966"/>
    </source>
</evidence>
<keyword evidence="3" id="KW-0004">4Fe-4S</keyword>
<name>A0A7C1GPI4_9BACT</name>
<keyword evidence="5" id="KW-0489">Methyltransferase</keyword>
<dbReference type="PANTHER" id="PTHR30544">
    <property type="entry name" value="23S RRNA METHYLTRANSFERASE"/>
    <property type="match status" value="1"/>
</dbReference>
<evidence type="ECO:0000256" key="2">
    <source>
        <dbReference type="ARBA" id="ARBA00004496"/>
    </source>
</evidence>
<evidence type="ECO:0000256" key="9">
    <source>
        <dbReference type="ARBA" id="ARBA00023004"/>
    </source>
</evidence>
<dbReference type="Proteomes" id="UP000886198">
    <property type="component" value="Unassembled WGS sequence"/>
</dbReference>
<comment type="caution">
    <text evidence="12">The sequence shown here is derived from an EMBL/GenBank/DDBJ whole genome shotgun (WGS) entry which is preliminary data.</text>
</comment>
<accession>A0A7C1GPI4</accession>
<keyword evidence="6" id="KW-0808">Transferase</keyword>
<sequence length="318" mass="35711">MKMIQSFGKEELAIVYIGETSKGSWVEFVESLQPPIPREEKWVLIVSTMDGCPVQCAFCDAGGSYRRNLTAEEILDQIDYMISKRYSSVVDVKKFKIQFARIGEPALNPSVLEALESLPQRYNALGLLPSISTIGPAGSNTFFEKLYAVKERLYRGRFQLQFSIHSTDKAQRDSLIPVKKWSLEQIADYGSVFCGPDDRKITLNFALSTESIVDHNVISEIFDPEKFLVKVTPVNPTYRSHEKEMKSAVEDNGTLTVHSSLVEGLREMGFDVIVSVGEPEENKIGSNCGLFVRRHLQGSKRNPEIYSSVESDPNPQQS</sequence>
<proteinExistence type="predicted"/>
<evidence type="ECO:0000256" key="6">
    <source>
        <dbReference type="ARBA" id="ARBA00022679"/>
    </source>
</evidence>
<feature type="domain" description="Radical SAM core" evidence="11">
    <location>
        <begin position="38"/>
        <end position="271"/>
    </location>
</feature>
<reference evidence="12" key="1">
    <citation type="journal article" date="2020" name="mSystems">
        <title>Genome- and Community-Level Interaction Insights into Carbon Utilization and Element Cycling Functions of Hydrothermarchaeota in Hydrothermal Sediment.</title>
        <authorList>
            <person name="Zhou Z."/>
            <person name="Liu Y."/>
            <person name="Xu W."/>
            <person name="Pan J."/>
            <person name="Luo Z.H."/>
            <person name="Li M."/>
        </authorList>
    </citation>
    <scope>NUCLEOTIDE SEQUENCE [LARGE SCALE GENOMIC DNA]</scope>
    <source>
        <strain evidence="12">SpSt-1179</strain>
    </source>
</reference>
<dbReference type="InterPro" id="IPR013785">
    <property type="entry name" value="Aldolase_TIM"/>
</dbReference>
<keyword evidence="7" id="KW-0949">S-adenosyl-L-methionine</keyword>
<evidence type="ECO:0000256" key="3">
    <source>
        <dbReference type="ARBA" id="ARBA00022485"/>
    </source>
</evidence>
<keyword evidence="4" id="KW-0963">Cytoplasm</keyword>
<comment type="cofactor">
    <cofactor evidence="1">
        <name>[4Fe-4S] cluster</name>
        <dbReference type="ChEBI" id="CHEBI:49883"/>
    </cofactor>
</comment>
<evidence type="ECO:0000256" key="8">
    <source>
        <dbReference type="ARBA" id="ARBA00022723"/>
    </source>
</evidence>
<dbReference type="InterPro" id="IPR058240">
    <property type="entry name" value="rSAM_sf"/>
</dbReference>
<dbReference type="InterPro" id="IPR004383">
    <property type="entry name" value="rRNA_lsu_MTrfase_RlmN/Cfr"/>
</dbReference>
<evidence type="ECO:0000256" key="7">
    <source>
        <dbReference type="ARBA" id="ARBA00022691"/>
    </source>
</evidence>
<dbReference type="GO" id="GO:0070475">
    <property type="term" value="P:rRNA base methylation"/>
    <property type="evidence" value="ECO:0007669"/>
    <property type="project" value="TreeGrafter"/>
</dbReference>
<dbReference type="GO" id="GO:0046872">
    <property type="term" value="F:metal ion binding"/>
    <property type="evidence" value="ECO:0007669"/>
    <property type="project" value="UniProtKB-KW"/>
</dbReference>
<dbReference type="Gene3D" id="3.20.20.70">
    <property type="entry name" value="Aldolase class I"/>
    <property type="match status" value="1"/>
</dbReference>
<evidence type="ECO:0000256" key="10">
    <source>
        <dbReference type="ARBA" id="ARBA00023014"/>
    </source>
</evidence>
<organism evidence="12">
    <name type="scientific">Mesotoga infera</name>
    <dbReference type="NCBI Taxonomy" id="1236046"/>
    <lineage>
        <taxon>Bacteria</taxon>
        <taxon>Thermotogati</taxon>
        <taxon>Thermotogota</taxon>
        <taxon>Thermotogae</taxon>
        <taxon>Kosmotogales</taxon>
        <taxon>Kosmotogaceae</taxon>
        <taxon>Mesotoga</taxon>
    </lineage>
</organism>
<dbReference type="PIRSF" id="PIRSF006004">
    <property type="entry name" value="CHP00048"/>
    <property type="match status" value="1"/>
</dbReference>
<evidence type="ECO:0000313" key="12">
    <source>
        <dbReference type="EMBL" id="HDP77342.1"/>
    </source>
</evidence>
<dbReference type="GO" id="GO:0005737">
    <property type="term" value="C:cytoplasm"/>
    <property type="evidence" value="ECO:0007669"/>
    <property type="project" value="UniProtKB-SubCell"/>
</dbReference>
<dbReference type="PANTHER" id="PTHR30544:SF5">
    <property type="entry name" value="RADICAL SAM CORE DOMAIN-CONTAINING PROTEIN"/>
    <property type="match status" value="1"/>
</dbReference>
<dbReference type="AlphaFoldDB" id="A0A7C1GPI4"/>
<evidence type="ECO:0000256" key="4">
    <source>
        <dbReference type="ARBA" id="ARBA00022490"/>
    </source>
</evidence>
<dbReference type="GO" id="GO:0051539">
    <property type="term" value="F:4 iron, 4 sulfur cluster binding"/>
    <property type="evidence" value="ECO:0007669"/>
    <property type="project" value="UniProtKB-KW"/>
</dbReference>
<dbReference type="GO" id="GO:0030488">
    <property type="term" value="P:tRNA methylation"/>
    <property type="evidence" value="ECO:0007669"/>
    <property type="project" value="TreeGrafter"/>
</dbReference>